<evidence type="ECO:0000256" key="6">
    <source>
        <dbReference type="ARBA" id="ARBA00022741"/>
    </source>
</evidence>
<evidence type="ECO:0000256" key="4">
    <source>
        <dbReference type="ARBA" id="ARBA00022598"/>
    </source>
</evidence>
<comment type="cofactor">
    <cofactor evidence="13">
        <name>Zn(2+)</name>
        <dbReference type="ChEBI" id="CHEBI:29105"/>
    </cofactor>
    <text evidence="13">Binds 1 zinc ion per subunit.</text>
</comment>
<dbReference type="EC" id="6.1.1.3" evidence="13"/>
<evidence type="ECO:0000256" key="8">
    <source>
        <dbReference type="ARBA" id="ARBA00022840"/>
    </source>
</evidence>
<evidence type="ECO:0000256" key="5">
    <source>
        <dbReference type="ARBA" id="ARBA00022723"/>
    </source>
</evidence>
<dbReference type="InterPro" id="IPR004154">
    <property type="entry name" value="Anticodon-bd"/>
</dbReference>
<evidence type="ECO:0000313" key="16">
    <source>
        <dbReference type="EMBL" id="MDC0676447.1"/>
    </source>
</evidence>
<reference evidence="16 17" key="1">
    <citation type="submission" date="2023-01" db="EMBL/GenBank/DDBJ databases">
        <title>Minimal conservation of predation-associated metabolite biosynthetic gene clusters underscores biosynthetic potential of Myxococcota including descriptions for ten novel species: Archangium lansinium sp. nov., Myxococcus landrumus sp. nov., Nannocystis bai.</title>
        <authorList>
            <person name="Ahearne A."/>
            <person name="Stevens C."/>
            <person name="Dowd S."/>
        </authorList>
    </citation>
    <scope>NUCLEOTIDE SEQUENCE [LARGE SCALE GENOMIC DNA]</scope>
    <source>
        <strain evidence="16 17">WIWO2</strain>
    </source>
</reference>
<evidence type="ECO:0000256" key="12">
    <source>
        <dbReference type="ARBA" id="ARBA00049515"/>
    </source>
</evidence>
<comment type="caution">
    <text evidence="13">Lacks conserved residue(s) required for the propagation of feature annotation.</text>
</comment>
<evidence type="ECO:0000313" key="17">
    <source>
        <dbReference type="Proteomes" id="UP001217485"/>
    </source>
</evidence>
<gene>
    <name evidence="13 16" type="primary">thrS</name>
    <name evidence="16" type="ORF">POL72_01750</name>
</gene>
<dbReference type="PRINTS" id="PR01047">
    <property type="entry name" value="TRNASYNTHTHR"/>
</dbReference>
<dbReference type="SUPFAM" id="SSF52954">
    <property type="entry name" value="Class II aaRS ABD-related"/>
    <property type="match status" value="1"/>
</dbReference>
<accession>A0ABT5BTY5</accession>
<keyword evidence="11 13" id="KW-0030">Aminoacyl-tRNA synthetase</keyword>
<keyword evidence="6 13" id="KW-0547">Nucleotide-binding</keyword>
<evidence type="ECO:0000256" key="7">
    <source>
        <dbReference type="ARBA" id="ARBA00022833"/>
    </source>
</evidence>
<protein>
    <recommendedName>
        <fullName evidence="13">Threonine--tRNA ligase</fullName>
        <ecNumber evidence="13">6.1.1.3</ecNumber>
    </recommendedName>
    <alternativeName>
        <fullName evidence="13">Threonyl-tRNA synthetase</fullName>
        <shortName evidence="13">ThrRS</shortName>
    </alternativeName>
</protein>
<dbReference type="Gene3D" id="3.40.50.800">
    <property type="entry name" value="Anticodon-binding domain"/>
    <property type="match status" value="1"/>
</dbReference>
<comment type="subcellular location">
    <subcellularLocation>
        <location evidence="13">Cytoplasm</location>
    </subcellularLocation>
</comment>
<dbReference type="SUPFAM" id="SSF55186">
    <property type="entry name" value="ThrRS/AlaRS common domain"/>
    <property type="match status" value="1"/>
</dbReference>
<name>A0ABT5BTY5_9BACT</name>
<organism evidence="16 17">
    <name type="scientific">Sorangium atrum</name>
    <dbReference type="NCBI Taxonomy" id="2995308"/>
    <lineage>
        <taxon>Bacteria</taxon>
        <taxon>Pseudomonadati</taxon>
        <taxon>Myxococcota</taxon>
        <taxon>Polyangia</taxon>
        <taxon>Polyangiales</taxon>
        <taxon>Polyangiaceae</taxon>
        <taxon>Sorangium</taxon>
    </lineage>
</organism>
<dbReference type="InterPro" id="IPR033728">
    <property type="entry name" value="ThrRS_core"/>
</dbReference>
<evidence type="ECO:0000256" key="2">
    <source>
        <dbReference type="ARBA" id="ARBA00022490"/>
    </source>
</evidence>
<dbReference type="InterPro" id="IPR012675">
    <property type="entry name" value="Beta-grasp_dom_sf"/>
</dbReference>
<feature type="binding site" evidence="13">
    <location>
        <position position="628"/>
    </location>
    <ligand>
        <name>Zn(2+)</name>
        <dbReference type="ChEBI" id="CHEBI:29105"/>
        <note>catalytic</note>
    </ligand>
</feature>
<dbReference type="Gene3D" id="3.10.20.30">
    <property type="match status" value="1"/>
</dbReference>
<dbReference type="Gene3D" id="3.30.930.10">
    <property type="entry name" value="Bira Bifunctional Protein, Domain 2"/>
    <property type="match status" value="1"/>
</dbReference>
<dbReference type="InterPro" id="IPR006195">
    <property type="entry name" value="aa-tRNA-synth_II"/>
</dbReference>
<dbReference type="PANTHER" id="PTHR11451">
    <property type="entry name" value="THREONINE-TRNA LIGASE"/>
    <property type="match status" value="1"/>
</dbReference>
<dbReference type="SUPFAM" id="SSF81271">
    <property type="entry name" value="TGS-like"/>
    <property type="match status" value="1"/>
</dbReference>
<keyword evidence="5 13" id="KW-0479">Metal-binding</keyword>
<dbReference type="CDD" id="cd01667">
    <property type="entry name" value="TGS_ThrRS"/>
    <property type="match status" value="1"/>
</dbReference>
<feature type="binding site" evidence="13">
    <location>
        <position position="502"/>
    </location>
    <ligand>
        <name>Zn(2+)</name>
        <dbReference type="ChEBI" id="CHEBI:29105"/>
        <note>catalytic</note>
    </ligand>
</feature>
<dbReference type="EMBL" id="JAQNDK010000001">
    <property type="protein sequence ID" value="MDC0676447.1"/>
    <property type="molecule type" value="Genomic_DNA"/>
</dbReference>
<evidence type="ECO:0000256" key="1">
    <source>
        <dbReference type="ARBA" id="ARBA00008226"/>
    </source>
</evidence>
<dbReference type="Gene3D" id="3.30.980.10">
    <property type="entry name" value="Threonyl-trna Synthetase, Chain A, domain 2"/>
    <property type="match status" value="1"/>
</dbReference>
<dbReference type="InterPro" id="IPR012947">
    <property type="entry name" value="tRNA_SAD"/>
</dbReference>
<feature type="binding site" evidence="13">
    <location>
        <position position="451"/>
    </location>
    <ligand>
        <name>Zn(2+)</name>
        <dbReference type="ChEBI" id="CHEBI:29105"/>
        <note>catalytic</note>
    </ligand>
</feature>
<dbReference type="CDD" id="cd00771">
    <property type="entry name" value="ThrRS_core"/>
    <property type="match status" value="1"/>
</dbReference>
<dbReference type="InterPro" id="IPR045864">
    <property type="entry name" value="aa-tRNA-synth_II/BPL/LPL"/>
</dbReference>
<feature type="domain" description="TGS" evidence="15">
    <location>
        <begin position="1"/>
        <end position="62"/>
    </location>
</feature>
<comment type="caution">
    <text evidence="16">The sequence shown here is derived from an EMBL/GenBank/DDBJ whole genome shotgun (WGS) entry which is preliminary data.</text>
</comment>
<evidence type="ECO:0000256" key="13">
    <source>
        <dbReference type="HAMAP-Rule" id="MF_00184"/>
    </source>
</evidence>
<evidence type="ECO:0000256" key="10">
    <source>
        <dbReference type="ARBA" id="ARBA00022917"/>
    </source>
</evidence>
<keyword evidence="7 13" id="KW-0862">Zinc</keyword>
<dbReference type="InterPro" id="IPR002314">
    <property type="entry name" value="aa-tRNA-synt_IIb"/>
</dbReference>
<dbReference type="CDD" id="cd00860">
    <property type="entry name" value="ThrRS_anticodon"/>
    <property type="match status" value="1"/>
</dbReference>
<dbReference type="SMART" id="SM00863">
    <property type="entry name" value="tRNA_SAD"/>
    <property type="match status" value="1"/>
</dbReference>
<proteinExistence type="inferred from homology"/>
<comment type="similarity">
    <text evidence="1 13">Belongs to the class-II aminoacyl-tRNA synthetase family.</text>
</comment>
<dbReference type="PROSITE" id="PS50862">
    <property type="entry name" value="AA_TRNA_LIGASE_II"/>
    <property type="match status" value="1"/>
</dbReference>
<dbReference type="PROSITE" id="PS51880">
    <property type="entry name" value="TGS"/>
    <property type="match status" value="1"/>
</dbReference>
<keyword evidence="3 13" id="KW-0820">tRNA-binding</keyword>
<dbReference type="Pfam" id="PF03129">
    <property type="entry name" value="HGTP_anticodon"/>
    <property type="match status" value="1"/>
</dbReference>
<evidence type="ECO:0000259" key="15">
    <source>
        <dbReference type="PROSITE" id="PS51880"/>
    </source>
</evidence>
<evidence type="ECO:0000259" key="14">
    <source>
        <dbReference type="PROSITE" id="PS50862"/>
    </source>
</evidence>
<dbReference type="InterPro" id="IPR018163">
    <property type="entry name" value="Thr/Ala-tRNA-synth_IIc_edit"/>
</dbReference>
<dbReference type="SUPFAM" id="SSF55681">
    <property type="entry name" value="Class II aaRS and biotin synthetases"/>
    <property type="match status" value="1"/>
</dbReference>
<dbReference type="InterPro" id="IPR002320">
    <property type="entry name" value="Thr-tRNA-ligase_IIa"/>
</dbReference>
<keyword evidence="10 13" id="KW-0648">Protein biosynthesis</keyword>
<feature type="domain" description="Aminoacyl-transfer RNA synthetases class-II family profile" evidence="14">
    <location>
        <begin position="389"/>
        <end position="651"/>
    </location>
</feature>
<evidence type="ECO:0000256" key="9">
    <source>
        <dbReference type="ARBA" id="ARBA00022884"/>
    </source>
</evidence>
<dbReference type="InterPro" id="IPR004095">
    <property type="entry name" value="TGS"/>
</dbReference>
<keyword evidence="17" id="KW-1185">Reference proteome</keyword>
<dbReference type="HAMAP" id="MF_00184">
    <property type="entry name" value="Thr_tRNA_synth"/>
    <property type="match status" value="1"/>
</dbReference>
<dbReference type="Pfam" id="PF07973">
    <property type="entry name" value="tRNA_SAD"/>
    <property type="match status" value="1"/>
</dbReference>
<keyword evidence="9 13" id="KW-0694">RNA-binding</keyword>
<keyword evidence="8 13" id="KW-0067">ATP-binding</keyword>
<dbReference type="RefSeq" id="WP_272093219.1">
    <property type="nucleotide sequence ID" value="NZ_JAQNDK010000001.1"/>
</dbReference>
<dbReference type="GO" id="GO:0004829">
    <property type="term" value="F:threonine-tRNA ligase activity"/>
    <property type="evidence" value="ECO:0007669"/>
    <property type="project" value="UniProtKB-EC"/>
</dbReference>
<dbReference type="NCBIfam" id="TIGR00418">
    <property type="entry name" value="thrS"/>
    <property type="match status" value="1"/>
</dbReference>
<dbReference type="InterPro" id="IPR012676">
    <property type="entry name" value="TGS-like"/>
</dbReference>
<comment type="subunit">
    <text evidence="13">Homodimer.</text>
</comment>
<keyword evidence="4 13" id="KW-0436">Ligase</keyword>
<dbReference type="Pfam" id="PF00587">
    <property type="entry name" value="tRNA-synt_2b"/>
    <property type="match status" value="1"/>
</dbReference>
<dbReference type="PANTHER" id="PTHR11451:SF44">
    <property type="entry name" value="THREONINE--TRNA LIGASE, CHLOROPLASTIC_MITOCHONDRIAL 2"/>
    <property type="match status" value="1"/>
</dbReference>
<sequence>MATSVILPDGKALALQDGNTAFDAARAISPRLAEAVVVARVDGVIQDLRVPLRDGAKLELLKADTPEGRDTINHSAEHLLATAVLRLFPGAKVTMGPKNHGDEFYYDFDVAGRTFTPSDLELIEAEVKKLIEQKIKFEWQLVPKKDALGVFEGLGQKNEYKTEILSWIPEDSVSIYRCGEFVDFCRGPHLPHAGFIKGLKITSSSAAYWRADATKQSLQRVRGVAFPNKDDLDKYVRRLEEAKKRDHRTLGRDLELYLVSERYDTHAYSEKDEIDLYVGVDAEAPLDRALVEHTLGAAASAFPGRTIRRTVKFGEAPKASADGAGGSNEEARPRLHVRLRGAAAQESKSAFRAAVSARKDADVEVHFEPHFVEEIGAGLVMWLPKGGLLRTIIEDQWRKMHLEEGYDIVYSPHIAKADLWKTSGHWDFYREGMFSPMSVDGHDYCCKPMNCPFHILMVKSRTRSYREFPMRLAELGTVYRYEAAGVMHGLMRVRGFTQDDAHLFCRADQVEQEIHRVLRFILKMLRTFGFEQFDINLSTRPEKYVGGLEDWAKAESTLAGALKALGLEYTVDPGGGAFYGPKIDIKLVDALDRRWQCSTLQYDFNNPERFTLGFVNAKGELEQPIMLHRALLGSIERFIGVLLEHHAGALPAWLSPEQARVVTVSDKHNDHAEQVTQALRAHGIRASFVRSSEKLGAKIREAQVEKIPHMLVIGDKEVEAKGATVRLRDGSDRGFMKTEALAEFLREQCAIPVVT</sequence>
<comment type="catalytic activity">
    <reaction evidence="12 13">
        <text>tRNA(Thr) + L-threonine + ATP = L-threonyl-tRNA(Thr) + AMP + diphosphate + H(+)</text>
        <dbReference type="Rhea" id="RHEA:24624"/>
        <dbReference type="Rhea" id="RHEA-COMP:9670"/>
        <dbReference type="Rhea" id="RHEA-COMP:9704"/>
        <dbReference type="ChEBI" id="CHEBI:15378"/>
        <dbReference type="ChEBI" id="CHEBI:30616"/>
        <dbReference type="ChEBI" id="CHEBI:33019"/>
        <dbReference type="ChEBI" id="CHEBI:57926"/>
        <dbReference type="ChEBI" id="CHEBI:78442"/>
        <dbReference type="ChEBI" id="CHEBI:78534"/>
        <dbReference type="ChEBI" id="CHEBI:456215"/>
        <dbReference type="EC" id="6.1.1.3"/>
    </reaction>
</comment>
<evidence type="ECO:0000256" key="11">
    <source>
        <dbReference type="ARBA" id="ARBA00023146"/>
    </source>
</evidence>
<dbReference type="Proteomes" id="UP001217485">
    <property type="component" value="Unassembled WGS sequence"/>
</dbReference>
<evidence type="ECO:0000256" key="3">
    <source>
        <dbReference type="ARBA" id="ARBA00022555"/>
    </source>
</evidence>
<dbReference type="InterPro" id="IPR047246">
    <property type="entry name" value="ThrRS_anticodon"/>
</dbReference>
<dbReference type="InterPro" id="IPR036621">
    <property type="entry name" value="Anticodon-bd_dom_sf"/>
</dbReference>
<keyword evidence="2 13" id="KW-0963">Cytoplasm</keyword>
<dbReference type="Pfam" id="PF02824">
    <property type="entry name" value="TGS"/>
    <property type="match status" value="1"/>
</dbReference>